<feature type="coiled-coil region" evidence="1">
    <location>
        <begin position="56"/>
        <end position="93"/>
    </location>
</feature>
<dbReference type="InterPro" id="IPR003660">
    <property type="entry name" value="HAMP_dom"/>
</dbReference>
<accession>X0VPM3</accession>
<evidence type="ECO:0000259" key="2">
    <source>
        <dbReference type="PROSITE" id="PS50885"/>
    </source>
</evidence>
<keyword evidence="1" id="KW-0175">Coiled coil</keyword>
<gene>
    <name evidence="3" type="ORF">S01H1_35696</name>
</gene>
<organism evidence="3">
    <name type="scientific">marine sediment metagenome</name>
    <dbReference type="NCBI Taxonomy" id="412755"/>
    <lineage>
        <taxon>unclassified sequences</taxon>
        <taxon>metagenomes</taxon>
        <taxon>ecological metagenomes</taxon>
    </lineage>
</organism>
<dbReference type="Pfam" id="PF13188">
    <property type="entry name" value="PAS_8"/>
    <property type="match status" value="1"/>
</dbReference>
<sequence length="123" mass="14122">MDKTSEKERINEMIDTIMKVARGDYSVRVELSGQNDEFDSLAMGLNMMIDDVRTSTEDLDRQRKELSTLNKHLQQEIAERKRAGEALKESEERYRALFRANADGVLIADSQIRKIVFANPVIC</sequence>
<comment type="caution">
    <text evidence="3">The sequence shown here is derived from an EMBL/GenBank/DDBJ whole genome shotgun (WGS) entry which is preliminary data.</text>
</comment>
<dbReference type="SMART" id="SM00304">
    <property type="entry name" value="HAMP"/>
    <property type="match status" value="1"/>
</dbReference>
<dbReference type="CDD" id="cd06225">
    <property type="entry name" value="HAMP"/>
    <property type="match status" value="1"/>
</dbReference>
<dbReference type="AlphaFoldDB" id="X0VPM3"/>
<dbReference type="GO" id="GO:0007165">
    <property type="term" value="P:signal transduction"/>
    <property type="evidence" value="ECO:0007669"/>
    <property type="project" value="InterPro"/>
</dbReference>
<dbReference type="GO" id="GO:0016020">
    <property type="term" value="C:membrane"/>
    <property type="evidence" value="ECO:0007669"/>
    <property type="project" value="InterPro"/>
</dbReference>
<dbReference type="SUPFAM" id="SSF55785">
    <property type="entry name" value="PYP-like sensor domain (PAS domain)"/>
    <property type="match status" value="1"/>
</dbReference>
<feature type="domain" description="HAMP" evidence="2">
    <location>
        <begin position="9"/>
        <end position="57"/>
    </location>
</feature>
<evidence type="ECO:0000256" key="1">
    <source>
        <dbReference type="SAM" id="Coils"/>
    </source>
</evidence>
<dbReference type="InterPro" id="IPR035965">
    <property type="entry name" value="PAS-like_dom_sf"/>
</dbReference>
<protein>
    <recommendedName>
        <fullName evidence="2">HAMP domain-containing protein</fullName>
    </recommendedName>
</protein>
<dbReference type="PROSITE" id="PS50885">
    <property type="entry name" value="HAMP"/>
    <property type="match status" value="1"/>
</dbReference>
<name>X0VPM3_9ZZZZ</name>
<dbReference type="EMBL" id="BARS01022317">
    <property type="protein sequence ID" value="GAG13092.1"/>
    <property type="molecule type" value="Genomic_DNA"/>
</dbReference>
<dbReference type="Gene3D" id="3.30.450.20">
    <property type="entry name" value="PAS domain"/>
    <property type="match status" value="1"/>
</dbReference>
<dbReference type="Gene3D" id="6.10.340.10">
    <property type="match status" value="1"/>
</dbReference>
<feature type="non-terminal residue" evidence="3">
    <location>
        <position position="123"/>
    </location>
</feature>
<proteinExistence type="predicted"/>
<reference evidence="3" key="1">
    <citation type="journal article" date="2014" name="Front. Microbiol.">
        <title>High frequency of phylogenetically diverse reductive dehalogenase-homologous genes in deep subseafloor sedimentary metagenomes.</title>
        <authorList>
            <person name="Kawai M."/>
            <person name="Futagami T."/>
            <person name="Toyoda A."/>
            <person name="Takaki Y."/>
            <person name="Nishi S."/>
            <person name="Hori S."/>
            <person name="Arai W."/>
            <person name="Tsubouchi T."/>
            <person name="Morono Y."/>
            <person name="Uchiyama I."/>
            <person name="Ito T."/>
            <person name="Fujiyama A."/>
            <person name="Inagaki F."/>
            <person name="Takami H."/>
        </authorList>
    </citation>
    <scope>NUCLEOTIDE SEQUENCE</scope>
    <source>
        <strain evidence="3">Expedition CK06-06</strain>
    </source>
</reference>
<dbReference type="InterPro" id="IPR000014">
    <property type="entry name" value="PAS"/>
</dbReference>
<evidence type="ECO:0000313" key="3">
    <source>
        <dbReference type="EMBL" id="GAG13092.1"/>
    </source>
</evidence>
<dbReference type="Pfam" id="PF00672">
    <property type="entry name" value="HAMP"/>
    <property type="match status" value="1"/>
</dbReference>
<dbReference type="SUPFAM" id="SSF158472">
    <property type="entry name" value="HAMP domain-like"/>
    <property type="match status" value="1"/>
</dbReference>